<dbReference type="InterPro" id="IPR003594">
    <property type="entry name" value="HATPase_dom"/>
</dbReference>
<dbReference type="SMART" id="SM00388">
    <property type="entry name" value="HisKA"/>
    <property type="match status" value="1"/>
</dbReference>
<dbReference type="SUPFAM" id="SSF47384">
    <property type="entry name" value="Homodimeric domain of signal transducing histidine kinase"/>
    <property type="match status" value="1"/>
</dbReference>
<dbReference type="GO" id="GO:0016301">
    <property type="term" value="F:kinase activity"/>
    <property type="evidence" value="ECO:0007669"/>
    <property type="project" value="UniProtKB-KW"/>
</dbReference>
<evidence type="ECO:0000256" key="3">
    <source>
        <dbReference type="ARBA" id="ARBA00022553"/>
    </source>
</evidence>
<gene>
    <name evidence="6" type="ORF">ACFOND_02115</name>
</gene>
<dbReference type="SMART" id="SM00387">
    <property type="entry name" value="HATPase_c"/>
    <property type="match status" value="1"/>
</dbReference>
<dbReference type="PANTHER" id="PTHR43065:SF29">
    <property type="entry name" value="SENSOR PROTEIN KINASE FLES"/>
    <property type="match status" value="1"/>
</dbReference>
<comment type="caution">
    <text evidence="6">The sequence shown here is derived from an EMBL/GenBank/DDBJ whole genome shotgun (WGS) entry which is preliminary data.</text>
</comment>
<dbReference type="InterPro" id="IPR004358">
    <property type="entry name" value="Sig_transdc_His_kin-like_C"/>
</dbReference>
<dbReference type="CDD" id="cd00082">
    <property type="entry name" value="HisKA"/>
    <property type="match status" value="1"/>
</dbReference>
<keyword evidence="6" id="KW-0808">Transferase</keyword>
<feature type="coiled-coil region" evidence="4">
    <location>
        <begin position="47"/>
        <end position="85"/>
    </location>
</feature>
<evidence type="ECO:0000256" key="4">
    <source>
        <dbReference type="SAM" id="Coils"/>
    </source>
</evidence>
<name>A0ABV7WM77_9GAMM</name>
<dbReference type="EC" id="2.7.13.3" evidence="2"/>
<keyword evidence="3" id="KW-0597">Phosphoprotein</keyword>
<dbReference type="PANTHER" id="PTHR43065">
    <property type="entry name" value="SENSOR HISTIDINE KINASE"/>
    <property type="match status" value="1"/>
</dbReference>
<dbReference type="RefSeq" id="WP_290281745.1">
    <property type="nucleotide sequence ID" value="NZ_JAUFQI010000001.1"/>
</dbReference>
<accession>A0ABV7WM77</accession>
<proteinExistence type="predicted"/>
<dbReference type="PRINTS" id="PR00344">
    <property type="entry name" value="BCTRLSENSOR"/>
</dbReference>
<dbReference type="EMBL" id="JBHRYN010000005">
    <property type="protein sequence ID" value="MFC3700418.1"/>
    <property type="molecule type" value="Genomic_DNA"/>
</dbReference>
<sequence length="412" mass="44840">MQTQNANKIANSMPLAKPAELNKASLNELQQAFSAFTSMSEQLSDSYHLLENRVVELSGELASLSEQRLNELNEKEALAEQLESLLHLMPAGVIVVDNRGFVQRINPAAEQWLSQACTGSEAASFVGLPWGKIVKEAFNPKQTDYHEVSLNDGRLVSLETSALDNAGQLIVMTDQTETRMLQAQVSRQERLTAMGQMVASLAHQVRTPLSAAMLYASNLKNPKLDQPTHHKFVDKLVGRLHHLEKQVQDMLLFVKGDCQLLNLVTTEKLFELMSDAAVGVSNQNISAINWANAAPGVKIQCQADALVSAFMNIINNAFEAGGDGLSLNISALKGGRSLVISFKDNGPGMSKDELEKAQEPFVTTKSYGTGLGIPVVIATVKAHKGQLSIQSEVGKGTEFIITLPIYQESNEQ</sequence>
<dbReference type="Pfam" id="PF00512">
    <property type="entry name" value="HisKA"/>
    <property type="match status" value="1"/>
</dbReference>
<dbReference type="Gene3D" id="1.10.287.130">
    <property type="match status" value="1"/>
</dbReference>
<dbReference type="Pfam" id="PF13188">
    <property type="entry name" value="PAS_8"/>
    <property type="match status" value="1"/>
</dbReference>
<dbReference type="SUPFAM" id="SSF55785">
    <property type="entry name" value="PYP-like sensor domain (PAS domain)"/>
    <property type="match status" value="1"/>
</dbReference>
<dbReference type="SUPFAM" id="SSF55874">
    <property type="entry name" value="ATPase domain of HSP90 chaperone/DNA topoisomerase II/histidine kinase"/>
    <property type="match status" value="1"/>
</dbReference>
<dbReference type="InterPro" id="IPR000014">
    <property type="entry name" value="PAS"/>
</dbReference>
<dbReference type="InterPro" id="IPR035965">
    <property type="entry name" value="PAS-like_dom_sf"/>
</dbReference>
<dbReference type="Pfam" id="PF02518">
    <property type="entry name" value="HATPase_c"/>
    <property type="match status" value="1"/>
</dbReference>
<dbReference type="Gene3D" id="3.30.450.20">
    <property type="entry name" value="PAS domain"/>
    <property type="match status" value="1"/>
</dbReference>
<dbReference type="CDD" id="cd00130">
    <property type="entry name" value="PAS"/>
    <property type="match status" value="1"/>
</dbReference>
<dbReference type="InterPro" id="IPR036890">
    <property type="entry name" value="HATPase_C_sf"/>
</dbReference>
<dbReference type="InterPro" id="IPR003661">
    <property type="entry name" value="HisK_dim/P_dom"/>
</dbReference>
<protein>
    <recommendedName>
        <fullName evidence="2">histidine kinase</fullName>
        <ecNumber evidence="2">2.7.13.3</ecNumber>
    </recommendedName>
</protein>
<keyword evidence="6" id="KW-0418">Kinase</keyword>
<dbReference type="InterPro" id="IPR005467">
    <property type="entry name" value="His_kinase_dom"/>
</dbReference>
<evidence type="ECO:0000313" key="7">
    <source>
        <dbReference type="Proteomes" id="UP001595710"/>
    </source>
</evidence>
<organism evidence="6 7">
    <name type="scientific">Reinekea marina</name>
    <dbReference type="NCBI Taxonomy" id="1310421"/>
    <lineage>
        <taxon>Bacteria</taxon>
        <taxon>Pseudomonadati</taxon>
        <taxon>Pseudomonadota</taxon>
        <taxon>Gammaproteobacteria</taxon>
        <taxon>Oceanospirillales</taxon>
        <taxon>Saccharospirillaceae</taxon>
        <taxon>Reinekea</taxon>
    </lineage>
</organism>
<evidence type="ECO:0000259" key="5">
    <source>
        <dbReference type="PROSITE" id="PS50109"/>
    </source>
</evidence>
<reference evidence="7" key="1">
    <citation type="journal article" date="2019" name="Int. J. Syst. Evol. Microbiol.">
        <title>The Global Catalogue of Microorganisms (GCM) 10K type strain sequencing project: providing services to taxonomists for standard genome sequencing and annotation.</title>
        <authorList>
            <consortium name="The Broad Institute Genomics Platform"/>
            <consortium name="The Broad Institute Genome Sequencing Center for Infectious Disease"/>
            <person name="Wu L."/>
            <person name="Ma J."/>
        </authorList>
    </citation>
    <scope>NUCLEOTIDE SEQUENCE [LARGE SCALE GENOMIC DNA]</scope>
    <source>
        <strain evidence="7">CECT 8288</strain>
    </source>
</reference>
<dbReference type="Proteomes" id="UP001595710">
    <property type="component" value="Unassembled WGS sequence"/>
</dbReference>
<feature type="domain" description="Histidine kinase" evidence="5">
    <location>
        <begin position="200"/>
        <end position="407"/>
    </location>
</feature>
<dbReference type="InterPro" id="IPR036097">
    <property type="entry name" value="HisK_dim/P_sf"/>
</dbReference>
<dbReference type="Gene3D" id="3.30.565.10">
    <property type="entry name" value="Histidine kinase-like ATPase, C-terminal domain"/>
    <property type="match status" value="1"/>
</dbReference>
<keyword evidence="4" id="KW-0175">Coiled coil</keyword>
<dbReference type="PROSITE" id="PS50109">
    <property type="entry name" value="HIS_KIN"/>
    <property type="match status" value="1"/>
</dbReference>
<evidence type="ECO:0000256" key="1">
    <source>
        <dbReference type="ARBA" id="ARBA00000085"/>
    </source>
</evidence>
<keyword evidence="7" id="KW-1185">Reference proteome</keyword>
<evidence type="ECO:0000313" key="6">
    <source>
        <dbReference type="EMBL" id="MFC3700418.1"/>
    </source>
</evidence>
<comment type="catalytic activity">
    <reaction evidence="1">
        <text>ATP + protein L-histidine = ADP + protein N-phospho-L-histidine.</text>
        <dbReference type="EC" id="2.7.13.3"/>
    </reaction>
</comment>
<evidence type="ECO:0000256" key="2">
    <source>
        <dbReference type="ARBA" id="ARBA00012438"/>
    </source>
</evidence>